<reference evidence="3" key="1">
    <citation type="submission" date="2013-02" db="EMBL/GenBank/DDBJ databases">
        <authorList>
            <person name="Hughes D."/>
        </authorList>
    </citation>
    <scope>NUCLEOTIDE SEQUENCE</scope>
    <source>
        <strain>Durham</strain>
        <strain evidence="3">NC isolate 2 -- Noor lab</strain>
    </source>
</reference>
<accession>T1H4G6</accession>
<keyword evidence="3" id="KW-1185">Reference proteome</keyword>
<proteinExistence type="predicted"/>
<dbReference type="GO" id="GO:0061630">
    <property type="term" value="F:ubiquitin protein ligase activity"/>
    <property type="evidence" value="ECO:0007669"/>
    <property type="project" value="TreeGrafter"/>
</dbReference>
<dbReference type="STRING" id="36166.T1H4G6"/>
<feature type="region of interest" description="Disordered" evidence="1">
    <location>
        <begin position="81"/>
        <end position="103"/>
    </location>
</feature>
<name>T1H4G6_MEGSC</name>
<dbReference type="EnsemblMetazoa" id="MESCA011175-RA">
    <property type="protein sequence ID" value="MESCA011175-PA"/>
    <property type="gene ID" value="MESCA011175"/>
</dbReference>
<reference evidence="2" key="2">
    <citation type="submission" date="2015-06" db="UniProtKB">
        <authorList>
            <consortium name="EnsemblMetazoa"/>
        </authorList>
    </citation>
    <scope>IDENTIFICATION</scope>
</reference>
<evidence type="ECO:0000256" key="1">
    <source>
        <dbReference type="SAM" id="MobiDB-lite"/>
    </source>
</evidence>
<dbReference type="EMBL" id="CAQQ02147533">
    <property type="status" value="NOT_ANNOTATED_CDS"/>
    <property type="molecule type" value="Genomic_DNA"/>
</dbReference>
<feature type="compositionally biased region" description="Polar residues" evidence="1">
    <location>
        <begin position="87"/>
        <end position="99"/>
    </location>
</feature>
<dbReference type="HOGENOM" id="CLU_1329232_0_0_1"/>
<dbReference type="PANTHER" id="PTHR13459">
    <property type="entry name" value="E3 UBIQUITIN-PROTEIN LIGASE RNF220 ISOFORM X1"/>
    <property type="match status" value="1"/>
</dbReference>
<protein>
    <submittedName>
        <fullName evidence="2">Uncharacterized protein</fullName>
    </submittedName>
</protein>
<dbReference type="InterPro" id="IPR052443">
    <property type="entry name" value="E3_ubiq-ligase_RNF220-like"/>
</dbReference>
<evidence type="ECO:0000313" key="2">
    <source>
        <dbReference type="EnsemblMetazoa" id="MESCA011175-PA"/>
    </source>
</evidence>
<evidence type="ECO:0000313" key="3">
    <source>
        <dbReference type="Proteomes" id="UP000015102"/>
    </source>
</evidence>
<organism evidence="2 3">
    <name type="scientific">Megaselia scalaris</name>
    <name type="common">Humpbacked fly</name>
    <name type="synonym">Phora scalaris</name>
    <dbReference type="NCBI Taxonomy" id="36166"/>
    <lineage>
        <taxon>Eukaryota</taxon>
        <taxon>Metazoa</taxon>
        <taxon>Ecdysozoa</taxon>
        <taxon>Arthropoda</taxon>
        <taxon>Hexapoda</taxon>
        <taxon>Insecta</taxon>
        <taxon>Pterygota</taxon>
        <taxon>Neoptera</taxon>
        <taxon>Endopterygota</taxon>
        <taxon>Diptera</taxon>
        <taxon>Brachycera</taxon>
        <taxon>Muscomorpha</taxon>
        <taxon>Platypezoidea</taxon>
        <taxon>Phoridae</taxon>
        <taxon>Megaseliini</taxon>
        <taxon>Megaselia</taxon>
    </lineage>
</organism>
<dbReference type="Proteomes" id="UP000015102">
    <property type="component" value="Unassembled WGS sequence"/>
</dbReference>
<dbReference type="GO" id="GO:0016567">
    <property type="term" value="P:protein ubiquitination"/>
    <property type="evidence" value="ECO:0007669"/>
    <property type="project" value="TreeGrafter"/>
</dbReference>
<dbReference type="AlphaFoldDB" id="T1H4G6"/>
<sequence length="207" mass="23537">QRIRNNRQNRLRIKIRKRKYGNDFYFLENLFCNSCPICKRKYAMEAGGNLSGISNSSNKMNIDDEQGNKDIEIETVDVESCNDDVPDSQNQPNTQTPVPSESKLESVLYRSACLINKDASDDDVISNSNSWDTNPHISVKNVSELSSTTHNFYNADSCESRNCGSSNREMVDTNNDSDEDVIVDDDESNVKMLIKKRKFAEENTTNR</sequence>
<dbReference type="PANTHER" id="PTHR13459:SF1">
    <property type="entry name" value="E3 UBIQUITIN-PROTEIN LIGASE RNF220 ISOFORM X1"/>
    <property type="match status" value="1"/>
</dbReference>